<evidence type="ECO:0000313" key="2">
    <source>
        <dbReference type="EMBL" id="KAF8888931.1"/>
    </source>
</evidence>
<evidence type="ECO:0000256" key="1">
    <source>
        <dbReference type="SAM" id="Phobius"/>
    </source>
</evidence>
<organism evidence="2 3">
    <name type="scientific">Gymnopilus junonius</name>
    <name type="common">Spectacular rustgill mushroom</name>
    <name type="synonym">Gymnopilus spectabilis subsp. junonius</name>
    <dbReference type="NCBI Taxonomy" id="109634"/>
    <lineage>
        <taxon>Eukaryota</taxon>
        <taxon>Fungi</taxon>
        <taxon>Dikarya</taxon>
        <taxon>Basidiomycota</taxon>
        <taxon>Agaricomycotina</taxon>
        <taxon>Agaricomycetes</taxon>
        <taxon>Agaricomycetidae</taxon>
        <taxon>Agaricales</taxon>
        <taxon>Agaricineae</taxon>
        <taxon>Hymenogastraceae</taxon>
        <taxon>Gymnopilus</taxon>
    </lineage>
</organism>
<keyword evidence="1" id="KW-0472">Membrane</keyword>
<accession>A0A9P5NJF8</accession>
<comment type="caution">
    <text evidence="2">The sequence shown here is derived from an EMBL/GenBank/DDBJ whole genome shotgun (WGS) entry which is preliminary data.</text>
</comment>
<evidence type="ECO:0000313" key="3">
    <source>
        <dbReference type="Proteomes" id="UP000724874"/>
    </source>
</evidence>
<keyword evidence="1" id="KW-1133">Transmembrane helix</keyword>
<keyword evidence="1" id="KW-0812">Transmembrane</keyword>
<reference evidence="2" key="1">
    <citation type="submission" date="2020-11" db="EMBL/GenBank/DDBJ databases">
        <authorList>
            <consortium name="DOE Joint Genome Institute"/>
            <person name="Ahrendt S."/>
            <person name="Riley R."/>
            <person name="Andreopoulos W."/>
            <person name="LaButti K."/>
            <person name="Pangilinan J."/>
            <person name="Ruiz-duenas F.J."/>
            <person name="Barrasa J.M."/>
            <person name="Sanchez-Garcia M."/>
            <person name="Camarero S."/>
            <person name="Miyauchi S."/>
            <person name="Serrano A."/>
            <person name="Linde D."/>
            <person name="Babiker R."/>
            <person name="Drula E."/>
            <person name="Ayuso-Fernandez I."/>
            <person name="Pacheco R."/>
            <person name="Padilla G."/>
            <person name="Ferreira P."/>
            <person name="Barriuso J."/>
            <person name="Kellner H."/>
            <person name="Castanera R."/>
            <person name="Alfaro M."/>
            <person name="Ramirez L."/>
            <person name="Pisabarro A.G."/>
            <person name="Kuo A."/>
            <person name="Tritt A."/>
            <person name="Lipzen A."/>
            <person name="He G."/>
            <person name="Yan M."/>
            <person name="Ng V."/>
            <person name="Cullen D."/>
            <person name="Martin F."/>
            <person name="Rosso M.-N."/>
            <person name="Henrissat B."/>
            <person name="Hibbett D."/>
            <person name="Martinez A.T."/>
            <person name="Grigoriev I.V."/>
        </authorList>
    </citation>
    <scope>NUCLEOTIDE SEQUENCE</scope>
    <source>
        <strain evidence="2">AH 44721</strain>
    </source>
</reference>
<dbReference type="Proteomes" id="UP000724874">
    <property type="component" value="Unassembled WGS sequence"/>
</dbReference>
<keyword evidence="3" id="KW-1185">Reference proteome</keyword>
<sequence>MQSTSCIQWFATVCTICCSIDLILLIGHSKTNVLMHAGSTVDMNLVLHRIGPDNQWMKILPLVFDVEWMVSKVLMPPFASHGYE</sequence>
<gene>
    <name evidence="2" type="ORF">CPB84DRAFT_1785963</name>
</gene>
<feature type="transmembrane region" description="Helical" evidence="1">
    <location>
        <begin position="6"/>
        <end position="26"/>
    </location>
</feature>
<dbReference type="EMBL" id="JADNYJ010000082">
    <property type="protein sequence ID" value="KAF8888931.1"/>
    <property type="molecule type" value="Genomic_DNA"/>
</dbReference>
<dbReference type="AlphaFoldDB" id="A0A9P5NJF8"/>
<name>A0A9P5NJF8_GYMJU</name>
<proteinExistence type="predicted"/>
<protein>
    <submittedName>
        <fullName evidence="2">Uncharacterized protein</fullName>
    </submittedName>
</protein>